<dbReference type="PANTHER" id="PTHR45432:SF2">
    <property type="entry name" value="CHAPERONE PROTEIN DNAJ 11, CHLOROPLASTIC"/>
    <property type="match status" value="1"/>
</dbReference>
<protein>
    <recommendedName>
        <fullName evidence="1">J domain-containing protein</fullName>
    </recommendedName>
</protein>
<dbReference type="Proteomes" id="UP001341840">
    <property type="component" value="Unassembled WGS sequence"/>
</dbReference>
<dbReference type="EMBL" id="JASCZI010241965">
    <property type="protein sequence ID" value="MED6208714.1"/>
    <property type="molecule type" value="Genomic_DNA"/>
</dbReference>
<dbReference type="SMART" id="SM00271">
    <property type="entry name" value="DnaJ"/>
    <property type="match status" value="1"/>
</dbReference>
<accession>A0ABU6YF45</accession>
<dbReference type="Pfam" id="PF00226">
    <property type="entry name" value="DnaJ"/>
    <property type="match status" value="1"/>
</dbReference>
<dbReference type="Gene3D" id="1.10.287.110">
    <property type="entry name" value="DnaJ domain"/>
    <property type="match status" value="1"/>
</dbReference>
<proteinExistence type="predicted"/>
<name>A0ABU6YF45_9FABA</name>
<reference evidence="2 3" key="1">
    <citation type="journal article" date="2023" name="Plants (Basel)">
        <title>Bridging the Gap: Combining Genomics and Transcriptomics Approaches to Understand Stylosanthes scabra, an Orphan Legume from the Brazilian Caatinga.</title>
        <authorList>
            <person name="Ferreira-Neto J.R.C."/>
            <person name="da Silva M.D."/>
            <person name="Binneck E."/>
            <person name="de Melo N.F."/>
            <person name="da Silva R.H."/>
            <person name="de Melo A.L.T.M."/>
            <person name="Pandolfi V."/>
            <person name="Bustamante F.O."/>
            <person name="Brasileiro-Vidal A.C."/>
            <person name="Benko-Iseppon A.M."/>
        </authorList>
    </citation>
    <scope>NUCLEOTIDE SEQUENCE [LARGE SCALE GENOMIC DNA]</scope>
    <source>
        <tissue evidence="2">Leaves</tissue>
    </source>
</reference>
<dbReference type="InterPro" id="IPR036869">
    <property type="entry name" value="J_dom_sf"/>
</dbReference>
<dbReference type="SUPFAM" id="SSF46565">
    <property type="entry name" value="Chaperone J-domain"/>
    <property type="match status" value="1"/>
</dbReference>
<evidence type="ECO:0000313" key="2">
    <source>
        <dbReference type="EMBL" id="MED6208714.1"/>
    </source>
</evidence>
<organism evidence="2 3">
    <name type="scientific">Stylosanthes scabra</name>
    <dbReference type="NCBI Taxonomy" id="79078"/>
    <lineage>
        <taxon>Eukaryota</taxon>
        <taxon>Viridiplantae</taxon>
        <taxon>Streptophyta</taxon>
        <taxon>Embryophyta</taxon>
        <taxon>Tracheophyta</taxon>
        <taxon>Spermatophyta</taxon>
        <taxon>Magnoliopsida</taxon>
        <taxon>eudicotyledons</taxon>
        <taxon>Gunneridae</taxon>
        <taxon>Pentapetalae</taxon>
        <taxon>rosids</taxon>
        <taxon>fabids</taxon>
        <taxon>Fabales</taxon>
        <taxon>Fabaceae</taxon>
        <taxon>Papilionoideae</taxon>
        <taxon>50 kb inversion clade</taxon>
        <taxon>dalbergioids sensu lato</taxon>
        <taxon>Dalbergieae</taxon>
        <taxon>Pterocarpus clade</taxon>
        <taxon>Stylosanthes</taxon>
    </lineage>
</organism>
<dbReference type="InterPro" id="IPR018253">
    <property type="entry name" value="DnaJ_domain_CS"/>
</dbReference>
<dbReference type="PROSITE" id="PS00636">
    <property type="entry name" value="DNAJ_1"/>
    <property type="match status" value="1"/>
</dbReference>
<dbReference type="PRINTS" id="PR00625">
    <property type="entry name" value="JDOMAIN"/>
</dbReference>
<keyword evidence="3" id="KW-1185">Reference proteome</keyword>
<sequence length="152" mass="16998">MPATLNLSAVPAVKFSFSSDNRASNGRFHRRSPIRSVASPVTATSASLYEVLRVEQNASPTEIKSAFRSLAKLYHPDVAAVRRLPDSDGNSGTYDGDFIEIRNAYETLSDSSARAMYDRSLASRRRRFQAPLSVKGYSGHYTTRKWETDQCW</sequence>
<dbReference type="PROSITE" id="PS50076">
    <property type="entry name" value="DNAJ_2"/>
    <property type="match status" value="1"/>
</dbReference>
<gene>
    <name evidence="2" type="ORF">PIB30_047879</name>
</gene>
<evidence type="ECO:0000259" key="1">
    <source>
        <dbReference type="PROSITE" id="PS50076"/>
    </source>
</evidence>
<feature type="domain" description="J" evidence="1">
    <location>
        <begin position="47"/>
        <end position="121"/>
    </location>
</feature>
<dbReference type="CDD" id="cd06257">
    <property type="entry name" value="DnaJ"/>
    <property type="match status" value="1"/>
</dbReference>
<evidence type="ECO:0000313" key="3">
    <source>
        <dbReference type="Proteomes" id="UP001341840"/>
    </source>
</evidence>
<dbReference type="PANTHER" id="PTHR45432">
    <property type="entry name" value="CHAPERONE PROTEIN DNAJ 11, CHLOROPLASTIC-LIKE"/>
    <property type="match status" value="1"/>
</dbReference>
<comment type="caution">
    <text evidence="2">The sequence shown here is derived from an EMBL/GenBank/DDBJ whole genome shotgun (WGS) entry which is preliminary data.</text>
</comment>
<dbReference type="InterPro" id="IPR001623">
    <property type="entry name" value="DnaJ_domain"/>
</dbReference>